<dbReference type="InterPro" id="IPR036291">
    <property type="entry name" value="NAD(P)-bd_dom_sf"/>
</dbReference>
<dbReference type="Gene3D" id="3.40.50.720">
    <property type="entry name" value="NAD(P)-binding Rossmann-like Domain"/>
    <property type="match status" value="1"/>
</dbReference>
<reference evidence="1 2" key="1">
    <citation type="journal article" date="2022" name="G3 (Bethesda)">
        <title>Enemy or ally: a genomic approach to elucidate the lifestyle of Phyllosticta citrichinaensis.</title>
        <authorList>
            <person name="Buijs V.A."/>
            <person name="Groenewald J.Z."/>
            <person name="Haridas S."/>
            <person name="LaButti K.M."/>
            <person name="Lipzen A."/>
            <person name="Martin F.M."/>
            <person name="Barry K."/>
            <person name="Grigoriev I.V."/>
            <person name="Crous P.W."/>
            <person name="Seidl M.F."/>
        </authorList>
    </citation>
    <scope>NUCLEOTIDE SEQUENCE [LARGE SCALE GENOMIC DNA]</scope>
    <source>
        <strain evidence="1 2">CBS 129764</strain>
    </source>
</reference>
<keyword evidence="2" id="KW-1185">Reference proteome</keyword>
<dbReference type="PANTHER" id="PTHR48079">
    <property type="entry name" value="PROTEIN YEEZ"/>
    <property type="match status" value="1"/>
</dbReference>
<proteinExistence type="predicted"/>
<accession>A0ABR1Y1A8</accession>
<evidence type="ECO:0000313" key="2">
    <source>
        <dbReference type="Proteomes" id="UP001456524"/>
    </source>
</evidence>
<dbReference type="SUPFAM" id="SSF51735">
    <property type="entry name" value="NAD(P)-binding Rossmann-fold domains"/>
    <property type="match status" value="1"/>
</dbReference>
<dbReference type="InterPro" id="IPR051783">
    <property type="entry name" value="NAD(P)-dependent_oxidoreduct"/>
</dbReference>
<dbReference type="EMBL" id="JBBWUH010000003">
    <property type="protein sequence ID" value="KAK8174193.1"/>
    <property type="molecule type" value="Genomic_DNA"/>
</dbReference>
<gene>
    <name evidence="1" type="ORF">IWX90DRAFT_500540</name>
</gene>
<dbReference type="Proteomes" id="UP001456524">
    <property type="component" value="Unassembled WGS sequence"/>
</dbReference>
<organism evidence="1 2">
    <name type="scientific">Phyllosticta citrichinensis</name>
    <dbReference type="NCBI Taxonomy" id="1130410"/>
    <lineage>
        <taxon>Eukaryota</taxon>
        <taxon>Fungi</taxon>
        <taxon>Dikarya</taxon>
        <taxon>Ascomycota</taxon>
        <taxon>Pezizomycotina</taxon>
        <taxon>Dothideomycetes</taxon>
        <taxon>Dothideomycetes incertae sedis</taxon>
        <taxon>Botryosphaeriales</taxon>
        <taxon>Phyllostictaceae</taxon>
        <taxon>Phyllosticta</taxon>
    </lineage>
</organism>
<name>A0ABR1Y1A8_9PEZI</name>
<sequence length="362" mass="40051">MTNNVLITGASGYLGGSLLAAWAGSNIQNYQNLYALVRSDDQATKVTTLYGAEPVRIETTEESVRKLVLEREINVIFYLIDAKGQITYIKALEELKKTTGQEVHFLLMFSDMAGGGEKMAGPLYDNRDDIYQIHKSQKPKHWEFEEVSGYLRGSSRDVHNVNTGCPHQLHRCRSWRRTYSFFHCIVYGKGTGFEDPISIQTVDIVIAAQGAGGVYRPGRPGKTWPVCHIDDNTSLYIHLTKAILNGSNPEYGKRGFYLASSGSVGWDDIYSATAKALAKRGVIKDATVKTATDEALQAMANALDVQKKSVVVKIGGQCNLTAVHGKDLGWQPKFQPAHILEVLDDEVALILENLSEKHKGMR</sequence>
<evidence type="ECO:0000313" key="1">
    <source>
        <dbReference type="EMBL" id="KAK8174193.1"/>
    </source>
</evidence>
<comment type="caution">
    <text evidence="1">The sequence shown here is derived from an EMBL/GenBank/DDBJ whole genome shotgun (WGS) entry which is preliminary data.</text>
</comment>
<protein>
    <submittedName>
        <fullName evidence="1">Uncharacterized protein</fullName>
    </submittedName>
</protein>
<dbReference type="PANTHER" id="PTHR48079:SF6">
    <property type="entry name" value="NAD(P)-BINDING DOMAIN-CONTAINING PROTEIN-RELATED"/>
    <property type="match status" value="1"/>
</dbReference>